<feature type="transmembrane region" description="Helical" evidence="6">
    <location>
        <begin position="87"/>
        <end position="105"/>
    </location>
</feature>
<dbReference type="InterPro" id="IPR032694">
    <property type="entry name" value="CopC/D"/>
</dbReference>
<evidence type="ECO:0000256" key="6">
    <source>
        <dbReference type="SAM" id="Phobius"/>
    </source>
</evidence>
<protein>
    <submittedName>
        <fullName evidence="8">Putative copper resistance protein D</fullName>
    </submittedName>
</protein>
<feature type="transmembrane region" description="Helical" evidence="6">
    <location>
        <begin position="255"/>
        <end position="274"/>
    </location>
</feature>
<feature type="transmembrane region" description="Helical" evidence="6">
    <location>
        <begin position="150"/>
        <end position="167"/>
    </location>
</feature>
<feature type="transmembrane region" description="Helical" evidence="6">
    <location>
        <begin position="112"/>
        <end position="130"/>
    </location>
</feature>
<dbReference type="InterPro" id="IPR008457">
    <property type="entry name" value="Cu-R_CopD_dom"/>
</dbReference>
<feature type="transmembrane region" description="Helical" evidence="6">
    <location>
        <begin position="316"/>
        <end position="334"/>
    </location>
</feature>
<evidence type="ECO:0000256" key="4">
    <source>
        <dbReference type="ARBA" id="ARBA00022989"/>
    </source>
</evidence>
<evidence type="ECO:0000313" key="8">
    <source>
        <dbReference type="EMBL" id="SOC43320.1"/>
    </source>
</evidence>
<keyword evidence="5 6" id="KW-0472">Membrane</keyword>
<dbReference type="EMBL" id="OBQC01000015">
    <property type="protein sequence ID" value="SOC43320.1"/>
    <property type="molecule type" value="Genomic_DNA"/>
</dbReference>
<feature type="transmembrane region" description="Helical" evidence="6">
    <location>
        <begin position="6"/>
        <end position="25"/>
    </location>
</feature>
<accession>A0A285UN62</accession>
<proteinExistence type="predicted"/>
<dbReference type="PANTHER" id="PTHR34820:SF4">
    <property type="entry name" value="INNER MEMBRANE PROTEIN YEBZ"/>
    <property type="match status" value="1"/>
</dbReference>
<feature type="transmembrane region" description="Helical" evidence="6">
    <location>
        <begin position="179"/>
        <end position="201"/>
    </location>
</feature>
<feature type="transmembrane region" description="Helical" evidence="6">
    <location>
        <begin position="221"/>
        <end position="243"/>
    </location>
</feature>
<feature type="transmembrane region" description="Helical" evidence="6">
    <location>
        <begin position="341"/>
        <end position="362"/>
    </location>
</feature>
<organism evidence="8 9">
    <name type="scientific">Ureibacillus acetophenoni</name>
    <dbReference type="NCBI Taxonomy" id="614649"/>
    <lineage>
        <taxon>Bacteria</taxon>
        <taxon>Bacillati</taxon>
        <taxon>Bacillota</taxon>
        <taxon>Bacilli</taxon>
        <taxon>Bacillales</taxon>
        <taxon>Caryophanaceae</taxon>
        <taxon>Ureibacillus</taxon>
    </lineage>
</organism>
<keyword evidence="4 6" id="KW-1133">Transmembrane helix</keyword>
<dbReference type="Pfam" id="PF05425">
    <property type="entry name" value="CopD"/>
    <property type="match status" value="1"/>
</dbReference>
<dbReference type="RefSeq" id="WP_097150753.1">
    <property type="nucleotide sequence ID" value="NZ_OBQC01000015.1"/>
</dbReference>
<dbReference type="Proteomes" id="UP000219252">
    <property type="component" value="Unassembled WGS sequence"/>
</dbReference>
<keyword evidence="9" id="KW-1185">Reference proteome</keyword>
<evidence type="ECO:0000256" key="1">
    <source>
        <dbReference type="ARBA" id="ARBA00004651"/>
    </source>
</evidence>
<keyword evidence="2" id="KW-1003">Cell membrane</keyword>
<name>A0A285UN62_9BACL</name>
<keyword evidence="3 6" id="KW-0812">Transmembrane</keyword>
<dbReference type="AlphaFoldDB" id="A0A285UN62"/>
<evidence type="ECO:0000259" key="7">
    <source>
        <dbReference type="Pfam" id="PF05425"/>
    </source>
</evidence>
<dbReference type="PANTHER" id="PTHR34820">
    <property type="entry name" value="INNER MEMBRANE PROTEIN YEBZ"/>
    <property type="match status" value="1"/>
</dbReference>
<comment type="subcellular location">
    <subcellularLocation>
        <location evidence="1">Cell membrane</location>
        <topology evidence="1">Multi-pass membrane protein</topology>
    </subcellularLocation>
</comment>
<dbReference type="OrthoDB" id="2387346at2"/>
<sequence>MFVITVISQALLYLCVALCIGYFILSFVPRTVQPKIVVPFSVLMMAIIGIAIFSFIPILQNILLLTSRIGFSDGIRTVLFTFQTGRSWMLTLIVSTIIFLFVILFHEVKNRLYSLVGLTLSILLILTLGWSSHASSIDRVWGFTFDSLHLLAVSVWIGILIVVSWFSKNTVNWVKFLKWFTPVAIISLLVTSLSGILLMNFMVNWDEYINSWVVPYGQALLWKHLFIIPLLVYALINGFFIHWKLKQFPSFDPRPWVKVESIVVLLIFSATAALSEQSPPKETAINDSNVSSLFSAIYQGQIFPDMIVSISLNTTSLALLVLATLFLALTIFSFMRKAPAIFSFLMSICLVFSVYLSLMLSIQ</sequence>
<evidence type="ECO:0000256" key="3">
    <source>
        <dbReference type="ARBA" id="ARBA00022692"/>
    </source>
</evidence>
<dbReference type="GO" id="GO:0006825">
    <property type="term" value="P:copper ion transport"/>
    <property type="evidence" value="ECO:0007669"/>
    <property type="project" value="InterPro"/>
</dbReference>
<feature type="transmembrane region" description="Helical" evidence="6">
    <location>
        <begin position="37"/>
        <end position="59"/>
    </location>
</feature>
<dbReference type="GO" id="GO:0005886">
    <property type="term" value="C:plasma membrane"/>
    <property type="evidence" value="ECO:0007669"/>
    <property type="project" value="UniProtKB-SubCell"/>
</dbReference>
<evidence type="ECO:0000313" key="9">
    <source>
        <dbReference type="Proteomes" id="UP000219252"/>
    </source>
</evidence>
<gene>
    <name evidence="8" type="ORF">SAMN05877842_11581</name>
</gene>
<evidence type="ECO:0000256" key="2">
    <source>
        <dbReference type="ARBA" id="ARBA00022475"/>
    </source>
</evidence>
<feature type="domain" description="Copper resistance protein D" evidence="7">
    <location>
        <begin position="175"/>
        <end position="274"/>
    </location>
</feature>
<reference evidence="9" key="1">
    <citation type="submission" date="2017-08" db="EMBL/GenBank/DDBJ databases">
        <authorList>
            <person name="Varghese N."/>
            <person name="Submissions S."/>
        </authorList>
    </citation>
    <scope>NUCLEOTIDE SEQUENCE [LARGE SCALE GENOMIC DNA]</scope>
    <source>
        <strain evidence="9">JC23</strain>
    </source>
</reference>
<evidence type="ECO:0000256" key="5">
    <source>
        <dbReference type="ARBA" id="ARBA00023136"/>
    </source>
</evidence>